<comment type="caution">
    <text evidence="2">The sequence shown here is derived from an EMBL/GenBank/DDBJ whole genome shotgun (WGS) entry which is preliminary data.</text>
</comment>
<reference evidence="2 3" key="1">
    <citation type="submission" date="2023-09" db="EMBL/GenBank/DDBJ databases">
        <authorList>
            <person name="Wang M."/>
        </authorList>
    </citation>
    <scope>NUCLEOTIDE SEQUENCE [LARGE SCALE GENOMIC DNA]</scope>
    <source>
        <strain evidence="2">GT-2023</strain>
        <tissue evidence="2">Liver</tissue>
    </source>
</reference>
<name>A0ABR3NJG1_9TELE</name>
<feature type="compositionally biased region" description="Polar residues" evidence="1">
    <location>
        <begin position="56"/>
        <end position="65"/>
    </location>
</feature>
<feature type="region of interest" description="Disordered" evidence="1">
    <location>
        <begin position="94"/>
        <end position="145"/>
    </location>
</feature>
<keyword evidence="3" id="KW-1185">Reference proteome</keyword>
<dbReference type="EMBL" id="JAYMGO010000004">
    <property type="protein sequence ID" value="KAL1276818.1"/>
    <property type="molecule type" value="Genomic_DNA"/>
</dbReference>
<evidence type="ECO:0000313" key="3">
    <source>
        <dbReference type="Proteomes" id="UP001558613"/>
    </source>
</evidence>
<proteinExistence type="predicted"/>
<accession>A0ABR3NJG1</accession>
<sequence length="145" mass="15485">MAERFQNTSDLFTLLGGRGRGLYRVGDSTGAIPKLLFPSTPSAPEVRPLPGLAQPACSTPSDSNNNVTQQLRELIGELGNQIGDSIVSRLLASQNAASPSPTTASGLHRSEPSIESSKVGFIVRSDIKEPPMFRGDESDKYTVQE</sequence>
<feature type="compositionally biased region" description="Basic and acidic residues" evidence="1">
    <location>
        <begin position="125"/>
        <end position="145"/>
    </location>
</feature>
<feature type="compositionally biased region" description="Polar residues" evidence="1">
    <location>
        <begin position="94"/>
        <end position="105"/>
    </location>
</feature>
<organism evidence="2 3">
    <name type="scientific">Cirrhinus molitorella</name>
    <name type="common">mud carp</name>
    <dbReference type="NCBI Taxonomy" id="172907"/>
    <lineage>
        <taxon>Eukaryota</taxon>
        <taxon>Metazoa</taxon>
        <taxon>Chordata</taxon>
        <taxon>Craniata</taxon>
        <taxon>Vertebrata</taxon>
        <taxon>Euteleostomi</taxon>
        <taxon>Actinopterygii</taxon>
        <taxon>Neopterygii</taxon>
        <taxon>Teleostei</taxon>
        <taxon>Ostariophysi</taxon>
        <taxon>Cypriniformes</taxon>
        <taxon>Cyprinidae</taxon>
        <taxon>Labeoninae</taxon>
        <taxon>Labeonini</taxon>
        <taxon>Cirrhinus</taxon>
    </lineage>
</organism>
<protein>
    <submittedName>
        <fullName evidence="2">Uncharacterized protein</fullName>
    </submittedName>
</protein>
<feature type="region of interest" description="Disordered" evidence="1">
    <location>
        <begin position="46"/>
        <end position="65"/>
    </location>
</feature>
<dbReference type="Proteomes" id="UP001558613">
    <property type="component" value="Unassembled WGS sequence"/>
</dbReference>
<gene>
    <name evidence="2" type="ORF">QQF64_036441</name>
</gene>
<evidence type="ECO:0000256" key="1">
    <source>
        <dbReference type="SAM" id="MobiDB-lite"/>
    </source>
</evidence>
<evidence type="ECO:0000313" key="2">
    <source>
        <dbReference type="EMBL" id="KAL1276818.1"/>
    </source>
</evidence>